<keyword evidence="3 5" id="KW-1133">Transmembrane helix</keyword>
<dbReference type="InterPro" id="IPR007271">
    <property type="entry name" value="Nuc_sug_transpt"/>
</dbReference>
<dbReference type="SUPFAM" id="SSF103481">
    <property type="entry name" value="Multidrug resistance efflux transporter EmrE"/>
    <property type="match status" value="1"/>
</dbReference>
<accession>A0ABN9TVI5</accession>
<evidence type="ECO:0000313" key="6">
    <source>
        <dbReference type="EMBL" id="CAK0850274.1"/>
    </source>
</evidence>
<dbReference type="Proteomes" id="UP001189429">
    <property type="component" value="Unassembled WGS sequence"/>
</dbReference>
<reference evidence="6" key="1">
    <citation type="submission" date="2023-10" db="EMBL/GenBank/DDBJ databases">
        <authorList>
            <person name="Chen Y."/>
            <person name="Shah S."/>
            <person name="Dougan E. K."/>
            <person name="Thang M."/>
            <person name="Chan C."/>
        </authorList>
    </citation>
    <scope>NUCLEOTIDE SEQUENCE [LARGE SCALE GENOMIC DNA]</scope>
</reference>
<sequence length="1054" mass="113795">MRRLANRSQIMKATPGRAYLMDPEAGWWQHSSTLLIRYTALATNDKDTRTQGQLRRTTGSMVDPTEANEWKLQVALDFCDEGDLHRICATTDRWTNIAMARAAGRSRKRYLDWAKRAWKEPPCTLHRIAAGPSPSKFEAKVKVVTVGSPCTVMNNAAGVWRQIWTTSACDEKQIIQSDLEHVYAAASVADPEKARGGDDIGPLDIQRLPPRGIEKLAAVYNFVESSGLWTGGVPGQVAKDFAAVGAVVRNGIVEAEPRVSSKTTAIASSPAVALDAHATLEREGCPIKVASASVDVGVDAVGARRRAAAKATKRALKAKRRLVFAKTIGYGGKRWRKVVGPISAVQAILAGAGRGCPTPYEWSRQPHGCEQAEQTRLLPHKDCGDKGQRRDETGPSQLALEFCQTIETGYWNDAAEHLDGEGLQRGGAHACAITMEMISFIRKGSGSVAVEWLPSHSEGAKNAPNDTVRFARALGDACADAWTGAAAQRARKATLLGAAPPTDLRDAQRALIRRRARRALADAPAVDPWVAERPSQATGARLTVLQRALQSSSHSSELCASKYRCSTCRLTAGKRAARQACATLCQPAAPLPVASEQVVPVEGAAAVFGRPLRDSHKLHFMQKFCLHVCRECGKTATEDPRHLAAPCTGVTRKGKENLADIDKGLFTRARAGRDGLTPYVRAAAHGMAVDEAVAAAALAAPAASATQDVVVSSDLKEYTTSVMQAIQEDVARSVAEDEAAVVASNGRQGKALNQFLGVFGSDGNTVSGVNMGVGDTAGRPRRRKKGLSQVPLGKLRMFRKAQKALGTHSRKIFIADPQCGATYGADAHGTSDTELKETGYLFDGISCQLCDQGDSIHDRPSSPPLGQDNHRQSIKAERSALCRIVALGASVVSTPRGLSMISLTAAKHAGVEQDAQRSGRPAFGFEYVTVTLLQEASKLLVATLCFRWELLAEARSSCGHLDELQVSPPRRNVFRLRHFLRFGVPGLLYCLDNNFQYVILGFLQPAELAVLWNFKILATVVLLRVFLHRKYTWDQWAAMLALALGCALTQERPA</sequence>
<feature type="non-terminal residue" evidence="6">
    <location>
        <position position="1054"/>
    </location>
</feature>
<keyword evidence="4 5" id="KW-0472">Membrane</keyword>
<name>A0ABN9TVI5_9DINO</name>
<evidence type="ECO:0000256" key="4">
    <source>
        <dbReference type="ARBA" id="ARBA00023136"/>
    </source>
</evidence>
<gene>
    <name evidence="6" type="ORF">PCOR1329_LOCUS42708</name>
</gene>
<evidence type="ECO:0000256" key="5">
    <source>
        <dbReference type="SAM" id="Phobius"/>
    </source>
</evidence>
<evidence type="ECO:0000256" key="1">
    <source>
        <dbReference type="ARBA" id="ARBA00004141"/>
    </source>
</evidence>
<dbReference type="EMBL" id="CAUYUJ010015133">
    <property type="protein sequence ID" value="CAK0850274.1"/>
    <property type="molecule type" value="Genomic_DNA"/>
</dbReference>
<organism evidence="6 7">
    <name type="scientific">Prorocentrum cordatum</name>
    <dbReference type="NCBI Taxonomy" id="2364126"/>
    <lineage>
        <taxon>Eukaryota</taxon>
        <taxon>Sar</taxon>
        <taxon>Alveolata</taxon>
        <taxon>Dinophyceae</taxon>
        <taxon>Prorocentrales</taxon>
        <taxon>Prorocentraceae</taxon>
        <taxon>Prorocentrum</taxon>
    </lineage>
</organism>
<proteinExistence type="predicted"/>
<feature type="transmembrane region" description="Helical" evidence="5">
    <location>
        <begin position="1009"/>
        <end position="1027"/>
    </location>
</feature>
<comment type="caution">
    <text evidence="6">The sequence shown here is derived from an EMBL/GenBank/DDBJ whole genome shotgun (WGS) entry which is preliminary data.</text>
</comment>
<dbReference type="InterPro" id="IPR037185">
    <property type="entry name" value="EmrE-like"/>
</dbReference>
<evidence type="ECO:0000256" key="3">
    <source>
        <dbReference type="ARBA" id="ARBA00022989"/>
    </source>
</evidence>
<keyword evidence="7" id="KW-1185">Reference proteome</keyword>
<keyword evidence="2 5" id="KW-0812">Transmembrane</keyword>
<protein>
    <submittedName>
        <fullName evidence="6">Uncharacterized protein</fullName>
    </submittedName>
</protein>
<evidence type="ECO:0000256" key="2">
    <source>
        <dbReference type="ARBA" id="ARBA00022692"/>
    </source>
</evidence>
<dbReference type="Pfam" id="PF04142">
    <property type="entry name" value="Nuc_sug_transp"/>
    <property type="match status" value="1"/>
</dbReference>
<comment type="subcellular location">
    <subcellularLocation>
        <location evidence="1">Membrane</location>
        <topology evidence="1">Multi-pass membrane protein</topology>
    </subcellularLocation>
</comment>
<evidence type="ECO:0000313" key="7">
    <source>
        <dbReference type="Proteomes" id="UP001189429"/>
    </source>
</evidence>
<dbReference type="PANTHER" id="PTHR10231">
    <property type="entry name" value="NUCLEOTIDE-SUGAR TRANSMEMBRANE TRANSPORTER"/>
    <property type="match status" value="1"/>
</dbReference>